<evidence type="ECO:0000259" key="1">
    <source>
        <dbReference type="Pfam" id="PF01261"/>
    </source>
</evidence>
<organism evidence="2 4">
    <name type="scientific">Plantactinospora veratri</name>
    <dbReference type="NCBI Taxonomy" id="1436122"/>
    <lineage>
        <taxon>Bacteria</taxon>
        <taxon>Bacillati</taxon>
        <taxon>Actinomycetota</taxon>
        <taxon>Actinomycetes</taxon>
        <taxon>Micromonosporales</taxon>
        <taxon>Micromonosporaceae</taxon>
        <taxon>Plantactinospora</taxon>
    </lineage>
</organism>
<dbReference type="PANTHER" id="PTHR12110">
    <property type="entry name" value="HYDROXYPYRUVATE ISOMERASE"/>
    <property type="match status" value="1"/>
</dbReference>
<dbReference type="InterPro" id="IPR036237">
    <property type="entry name" value="Xyl_isomerase-like_sf"/>
</dbReference>
<dbReference type="InterPro" id="IPR050312">
    <property type="entry name" value="IolE/XylAMocC-like"/>
</dbReference>
<comment type="caution">
    <text evidence="2">The sequence shown here is derived from an EMBL/GenBank/DDBJ whole genome shotgun (WGS) entry which is preliminary data.</text>
</comment>
<accession>A0ABU7SFV1</accession>
<dbReference type="GO" id="GO:0016853">
    <property type="term" value="F:isomerase activity"/>
    <property type="evidence" value="ECO:0007669"/>
    <property type="project" value="UniProtKB-KW"/>
</dbReference>
<dbReference type="Gene3D" id="3.20.20.150">
    <property type="entry name" value="Divalent-metal-dependent TIM barrel enzymes"/>
    <property type="match status" value="1"/>
</dbReference>
<name>A0ABU7SFV1_9ACTN</name>
<dbReference type="SUPFAM" id="SSF51658">
    <property type="entry name" value="Xylose isomerase-like"/>
    <property type="match status" value="1"/>
</dbReference>
<sequence length="313" mass="34994">MKISFEVWPNMPWGRLEAAGPAWNSWGDKPATWCVEQTAKYGYDGVDFIFAKLLEAPKAEYDQQLRDVRATAERVGIDIGYLGHHTTFVSPREFDRERGIESFKKALDAAAVLGAKSVCTLIGDGYYDPPLNVLLSRKDAWRQCREAITEVAAHASTLGLNVSIELLQGTILNRVELIERMFDEVGASNLRMTMDTGAFYVAVKPFMNVKQAIKRLGPYIDIVQIKDEVGLPTIVHCNHIWFGGGLVDFRETYEALAEINFDGYVSVEWEGWQVGGNIGVGEPAGVGLADFDRVAEESLEYLMEFGFVPRRSR</sequence>
<dbReference type="InterPro" id="IPR013022">
    <property type="entry name" value="Xyl_isomerase-like_TIM-brl"/>
</dbReference>
<dbReference type="Pfam" id="PF01261">
    <property type="entry name" value="AP_endonuc_2"/>
    <property type="match status" value="1"/>
</dbReference>
<feature type="domain" description="Xylose isomerase-like TIM barrel" evidence="1">
    <location>
        <begin position="36"/>
        <end position="271"/>
    </location>
</feature>
<evidence type="ECO:0000313" key="4">
    <source>
        <dbReference type="Proteomes" id="UP001339911"/>
    </source>
</evidence>
<evidence type="ECO:0000313" key="2">
    <source>
        <dbReference type="EMBL" id="MEE6308829.1"/>
    </source>
</evidence>
<dbReference type="Proteomes" id="UP001339911">
    <property type="component" value="Unassembled WGS sequence"/>
</dbReference>
<gene>
    <name evidence="2" type="ORF">V1634_18515</name>
    <name evidence="3" type="ORF">V1634_27315</name>
</gene>
<evidence type="ECO:0000313" key="3">
    <source>
        <dbReference type="EMBL" id="MEE6310555.1"/>
    </source>
</evidence>
<keyword evidence="2" id="KW-0413">Isomerase</keyword>
<dbReference type="EMBL" id="JAZGQL010000027">
    <property type="protein sequence ID" value="MEE6310555.1"/>
    <property type="molecule type" value="Genomic_DNA"/>
</dbReference>
<keyword evidence="4" id="KW-1185">Reference proteome</keyword>
<proteinExistence type="predicted"/>
<protein>
    <submittedName>
        <fullName evidence="2">Sugar phosphate isomerase/epimerase family protein</fullName>
    </submittedName>
</protein>
<dbReference type="RefSeq" id="WP_101365630.1">
    <property type="nucleotide sequence ID" value="NZ_JAZGQL010000012.1"/>
</dbReference>
<dbReference type="PANTHER" id="PTHR12110:SF53">
    <property type="entry name" value="BLR5974 PROTEIN"/>
    <property type="match status" value="1"/>
</dbReference>
<dbReference type="EMBL" id="JAZGQL010000012">
    <property type="protein sequence ID" value="MEE6308829.1"/>
    <property type="molecule type" value="Genomic_DNA"/>
</dbReference>
<reference evidence="2 4" key="1">
    <citation type="submission" date="2024-01" db="EMBL/GenBank/DDBJ databases">
        <title>Genome insights into Plantactinospora veratri sp. nov.</title>
        <authorList>
            <person name="Wang L."/>
        </authorList>
    </citation>
    <scope>NUCLEOTIDE SEQUENCE [LARGE SCALE GENOMIC DNA]</scope>
    <source>
        <strain evidence="2 4">NEAU-FHS4</strain>
    </source>
</reference>